<keyword evidence="2" id="KW-0812">Transmembrane</keyword>
<sequence length="84" mass="8949">MYIVAIAWVFVVVLMAAAEATSTQGTLLGAFFTLLLYGALPLSIVLYVMGTPARRRARQQAEAAQQAALTPTKNNQDALPPDNG</sequence>
<protein>
    <recommendedName>
        <fullName evidence="5">Transmembrane protein</fullName>
    </recommendedName>
</protein>
<accession>A0ABU9CD57</accession>
<evidence type="ECO:0008006" key="5">
    <source>
        <dbReference type="Google" id="ProtNLM"/>
    </source>
</evidence>
<gene>
    <name evidence="3" type="ORF">AACH00_17870</name>
</gene>
<evidence type="ECO:0000313" key="3">
    <source>
        <dbReference type="EMBL" id="MEK8048225.1"/>
    </source>
</evidence>
<evidence type="ECO:0000256" key="1">
    <source>
        <dbReference type="SAM" id="MobiDB-lite"/>
    </source>
</evidence>
<proteinExistence type="predicted"/>
<dbReference type="Proteomes" id="UP001379945">
    <property type="component" value="Unassembled WGS sequence"/>
</dbReference>
<comment type="caution">
    <text evidence="3">The sequence shown here is derived from an EMBL/GenBank/DDBJ whole genome shotgun (WGS) entry which is preliminary data.</text>
</comment>
<name>A0ABU9CD57_9BURK</name>
<keyword evidence="2" id="KW-1133">Transmembrane helix</keyword>
<organism evidence="3 4">
    <name type="scientific">Ideonella margarita</name>
    <dbReference type="NCBI Taxonomy" id="2984191"/>
    <lineage>
        <taxon>Bacteria</taxon>
        <taxon>Pseudomonadati</taxon>
        <taxon>Pseudomonadota</taxon>
        <taxon>Betaproteobacteria</taxon>
        <taxon>Burkholderiales</taxon>
        <taxon>Sphaerotilaceae</taxon>
        <taxon>Ideonella</taxon>
    </lineage>
</organism>
<dbReference type="RefSeq" id="WP_341400532.1">
    <property type="nucleotide sequence ID" value="NZ_JBBUTI010000014.1"/>
</dbReference>
<feature type="region of interest" description="Disordered" evidence="1">
    <location>
        <begin position="60"/>
        <end position="84"/>
    </location>
</feature>
<reference evidence="3 4" key="1">
    <citation type="submission" date="2024-04" db="EMBL/GenBank/DDBJ databases">
        <title>Novel species of the genus Ideonella isolated from streams.</title>
        <authorList>
            <person name="Lu H."/>
        </authorList>
    </citation>
    <scope>NUCLEOTIDE SEQUENCE [LARGE SCALE GENOMIC DNA]</scope>
    <source>
        <strain evidence="3 4">LYT19W</strain>
    </source>
</reference>
<evidence type="ECO:0000313" key="4">
    <source>
        <dbReference type="Proteomes" id="UP001379945"/>
    </source>
</evidence>
<evidence type="ECO:0000256" key="2">
    <source>
        <dbReference type="SAM" id="Phobius"/>
    </source>
</evidence>
<dbReference type="EMBL" id="JBBUTI010000014">
    <property type="protein sequence ID" value="MEK8048225.1"/>
    <property type="molecule type" value="Genomic_DNA"/>
</dbReference>
<keyword evidence="2" id="KW-0472">Membrane</keyword>
<keyword evidence="4" id="KW-1185">Reference proteome</keyword>
<feature type="transmembrane region" description="Helical" evidence="2">
    <location>
        <begin position="30"/>
        <end position="49"/>
    </location>
</feature>